<dbReference type="InterPro" id="IPR036052">
    <property type="entry name" value="TrpB-like_PALP_sf"/>
</dbReference>
<dbReference type="EC" id="2.5.1.47" evidence="4"/>
<evidence type="ECO:0000256" key="6">
    <source>
        <dbReference type="ARBA" id="ARBA00022679"/>
    </source>
</evidence>
<reference evidence="11 12" key="1">
    <citation type="journal article" date="2014" name="Gene">
        <title>A comparative genomic analysis of the alkalitolerant soil bacterium Bacillus lehensis G1.</title>
        <authorList>
            <person name="Noor Y.M."/>
            <person name="Samsulrizal N.H."/>
            <person name="Jema'on N.A."/>
            <person name="Low K.O."/>
            <person name="Ramli A.N."/>
            <person name="Alias N.I."/>
            <person name="Damis S.I."/>
            <person name="Fuzi S.F."/>
            <person name="Isa M.N."/>
            <person name="Murad A.M."/>
            <person name="Raih M.F."/>
            <person name="Bakar F.D."/>
            <person name="Najimudin N."/>
            <person name="Mahadi N.M."/>
            <person name="Illias R.M."/>
        </authorList>
    </citation>
    <scope>NUCLEOTIDE SEQUENCE [LARGE SCALE GENOMIC DNA]</scope>
    <source>
        <strain evidence="11 12">G1</strain>
    </source>
</reference>
<dbReference type="PROSITE" id="PS00901">
    <property type="entry name" value="CYS_SYNTHASE"/>
    <property type="match status" value="1"/>
</dbReference>
<dbReference type="OrthoDB" id="9808024at2"/>
<dbReference type="PANTHER" id="PTHR10314">
    <property type="entry name" value="CYSTATHIONINE BETA-SYNTHASE"/>
    <property type="match status" value="1"/>
</dbReference>
<evidence type="ECO:0000259" key="10">
    <source>
        <dbReference type="Pfam" id="PF00291"/>
    </source>
</evidence>
<dbReference type="GO" id="GO:0006535">
    <property type="term" value="P:cysteine biosynthetic process from serine"/>
    <property type="evidence" value="ECO:0007669"/>
    <property type="project" value="InterPro"/>
</dbReference>
<proteinExistence type="inferred from homology"/>
<gene>
    <name evidence="11" type="ORF">BleG1_1699</name>
</gene>
<dbReference type="GO" id="GO:0004124">
    <property type="term" value="F:cysteine synthase activity"/>
    <property type="evidence" value="ECO:0007669"/>
    <property type="project" value="UniProtKB-EC"/>
</dbReference>
<dbReference type="InterPro" id="IPR001926">
    <property type="entry name" value="TrpB-like_PALP"/>
</dbReference>
<dbReference type="Gene3D" id="3.40.50.1100">
    <property type="match status" value="2"/>
</dbReference>
<evidence type="ECO:0000256" key="2">
    <source>
        <dbReference type="ARBA" id="ARBA00004962"/>
    </source>
</evidence>
<evidence type="ECO:0000256" key="8">
    <source>
        <dbReference type="ARBA" id="ARBA00023192"/>
    </source>
</evidence>
<evidence type="ECO:0000256" key="7">
    <source>
        <dbReference type="ARBA" id="ARBA00022898"/>
    </source>
</evidence>
<dbReference type="FunFam" id="3.40.50.1100:FF:000006">
    <property type="entry name" value="Cysteine synthase"/>
    <property type="match status" value="1"/>
</dbReference>
<organism evidence="11 12">
    <name type="scientific">Shouchella lehensis G1</name>
    <dbReference type="NCBI Taxonomy" id="1246626"/>
    <lineage>
        <taxon>Bacteria</taxon>
        <taxon>Bacillati</taxon>
        <taxon>Bacillota</taxon>
        <taxon>Bacilli</taxon>
        <taxon>Bacillales</taxon>
        <taxon>Bacillaceae</taxon>
        <taxon>Shouchella</taxon>
    </lineage>
</organism>
<evidence type="ECO:0000313" key="12">
    <source>
        <dbReference type="Proteomes" id="UP000027142"/>
    </source>
</evidence>
<dbReference type="eggNOG" id="COG0031">
    <property type="taxonomic scope" value="Bacteria"/>
</dbReference>
<keyword evidence="6" id="KW-0808">Transferase</keyword>
<evidence type="ECO:0000256" key="1">
    <source>
        <dbReference type="ARBA" id="ARBA00001933"/>
    </source>
</evidence>
<evidence type="ECO:0000256" key="5">
    <source>
        <dbReference type="ARBA" id="ARBA00022605"/>
    </source>
</evidence>
<dbReference type="Pfam" id="PF00291">
    <property type="entry name" value="PALP"/>
    <property type="match status" value="1"/>
</dbReference>
<dbReference type="InterPro" id="IPR050214">
    <property type="entry name" value="Cys_Synth/Cystath_Beta-Synth"/>
</dbReference>
<dbReference type="HOGENOM" id="CLU_021018_1_0_9"/>
<dbReference type="KEGG" id="ble:BleG1_1699"/>
<feature type="domain" description="Tryptophan synthase beta chain-like PALP" evidence="10">
    <location>
        <begin position="9"/>
        <end position="292"/>
    </location>
</feature>
<evidence type="ECO:0000256" key="4">
    <source>
        <dbReference type="ARBA" id="ARBA00012681"/>
    </source>
</evidence>
<dbReference type="InterPro" id="IPR001216">
    <property type="entry name" value="P-phosphate_BS"/>
</dbReference>
<comment type="catalytic activity">
    <reaction evidence="9">
        <text>O-acetyl-L-serine + hydrogen sulfide = L-cysteine + acetate</text>
        <dbReference type="Rhea" id="RHEA:14829"/>
        <dbReference type="ChEBI" id="CHEBI:29919"/>
        <dbReference type="ChEBI" id="CHEBI:30089"/>
        <dbReference type="ChEBI" id="CHEBI:35235"/>
        <dbReference type="ChEBI" id="CHEBI:58340"/>
        <dbReference type="EC" id="2.5.1.47"/>
    </reaction>
</comment>
<dbReference type="STRING" id="1246626.BleG1_1699"/>
<dbReference type="CDD" id="cd01561">
    <property type="entry name" value="CBS_like"/>
    <property type="match status" value="1"/>
</dbReference>
<comment type="cofactor">
    <cofactor evidence="1">
        <name>pyridoxal 5'-phosphate</name>
        <dbReference type="ChEBI" id="CHEBI:597326"/>
    </cofactor>
</comment>
<dbReference type="Proteomes" id="UP000027142">
    <property type="component" value="Chromosome"/>
</dbReference>
<name>A0A060LVP3_9BACI</name>
<evidence type="ECO:0000313" key="11">
    <source>
        <dbReference type="EMBL" id="AIC94277.1"/>
    </source>
</evidence>
<dbReference type="SUPFAM" id="SSF53686">
    <property type="entry name" value="Tryptophan synthase beta subunit-like PLP-dependent enzymes"/>
    <property type="match status" value="1"/>
</dbReference>
<keyword evidence="5" id="KW-0028">Amino-acid biosynthesis</keyword>
<keyword evidence="12" id="KW-1185">Reference proteome</keyword>
<evidence type="ECO:0000256" key="9">
    <source>
        <dbReference type="ARBA" id="ARBA00047931"/>
    </source>
</evidence>
<accession>A0A060LVP3</accession>
<dbReference type="PATRIC" id="fig|1246626.3.peg.1692"/>
<dbReference type="RefSeq" id="WP_038479437.1">
    <property type="nucleotide sequence ID" value="NZ_CP003923.1"/>
</dbReference>
<keyword evidence="8" id="KW-0198">Cysteine biosynthesis</keyword>
<dbReference type="EMBL" id="CP003923">
    <property type="protein sequence ID" value="AIC94277.1"/>
    <property type="molecule type" value="Genomic_DNA"/>
</dbReference>
<evidence type="ECO:0000256" key="3">
    <source>
        <dbReference type="ARBA" id="ARBA00007103"/>
    </source>
</evidence>
<dbReference type="AlphaFoldDB" id="A0A060LVP3"/>
<protein>
    <recommendedName>
        <fullName evidence="4">cysteine synthase</fullName>
        <ecNumber evidence="4">2.5.1.47</ecNumber>
    </recommendedName>
</protein>
<sequence length="308" mass="33315">MEVHFHIHELIGKTPIVELRSFPIPQNVRLFAKLESYNPGGSIKDRLGKQLLNAALESKKISPKGTIIEPTAGNTGIALALAAIGTEVNVIAVIPTSFSLEKQQLIRGLGATVINTPSEEGIKGAIKKAKELEATISDSYCPLQFQNPENPLTYYKTLGPELYAQLNGQIDVFLAGAGSCGTFQGTAAYLKEQNPDIDTVVVQPEGSILDGGTIGPHRTEGIGMEFIPHYVVPALFDRIHTIPDDRAFLRVRELAKQEGILVGSSSGAVFEAALKEAREAKTPKNIVMIFADGSDRYLSRGIYEEDTT</sequence>
<comment type="pathway">
    <text evidence="2">Amino-acid biosynthesis; L-cysteine biosynthesis; L-cysteine from L-serine: step 2/2.</text>
</comment>
<comment type="similarity">
    <text evidence="3">Belongs to the cysteine synthase/cystathionine beta-synthase family.</text>
</comment>
<keyword evidence="7" id="KW-0663">Pyridoxal phosphate</keyword>